<dbReference type="EMBL" id="SPHZ02000002">
    <property type="protein sequence ID" value="KAF0930910.1"/>
    <property type="molecule type" value="Genomic_DNA"/>
</dbReference>
<evidence type="ECO:0000256" key="1">
    <source>
        <dbReference type="SAM" id="MobiDB-lite"/>
    </source>
</evidence>
<comment type="caution">
    <text evidence="2">The sequence shown here is derived from an EMBL/GenBank/DDBJ whole genome shotgun (WGS) entry which is preliminary data.</text>
</comment>
<organism evidence="2 3">
    <name type="scientific">Oryza meyeriana var. granulata</name>
    <dbReference type="NCBI Taxonomy" id="110450"/>
    <lineage>
        <taxon>Eukaryota</taxon>
        <taxon>Viridiplantae</taxon>
        <taxon>Streptophyta</taxon>
        <taxon>Embryophyta</taxon>
        <taxon>Tracheophyta</taxon>
        <taxon>Spermatophyta</taxon>
        <taxon>Magnoliopsida</taxon>
        <taxon>Liliopsida</taxon>
        <taxon>Poales</taxon>
        <taxon>Poaceae</taxon>
        <taxon>BOP clade</taxon>
        <taxon>Oryzoideae</taxon>
        <taxon>Oryzeae</taxon>
        <taxon>Oryzinae</taxon>
        <taxon>Oryza</taxon>
        <taxon>Oryza meyeriana</taxon>
    </lineage>
</organism>
<evidence type="ECO:0000313" key="3">
    <source>
        <dbReference type="Proteomes" id="UP000479710"/>
    </source>
</evidence>
<keyword evidence="3" id="KW-1185">Reference proteome</keyword>
<gene>
    <name evidence="2" type="ORF">E2562_037001</name>
</gene>
<dbReference type="AlphaFoldDB" id="A0A6G1F1Z3"/>
<protein>
    <submittedName>
        <fullName evidence="2">Uncharacterized protein</fullName>
    </submittedName>
</protein>
<feature type="region of interest" description="Disordered" evidence="1">
    <location>
        <begin position="1"/>
        <end position="36"/>
    </location>
</feature>
<name>A0A6G1F1Z3_9ORYZ</name>
<reference evidence="2 3" key="1">
    <citation type="submission" date="2019-11" db="EMBL/GenBank/DDBJ databases">
        <title>Whole genome sequence of Oryza granulata.</title>
        <authorList>
            <person name="Li W."/>
        </authorList>
    </citation>
    <scope>NUCLEOTIDE SEQUENCE [LARGE SCALE GENOMIC DNA]</scope>
    <source>
        <strain evidence="3">cv. Menghai</strain>
        <tissue evidence="2">Leaf</tissue>
    </source>
</reference>
<dbReference type="Proteomes" id="UP000479710">
    <property type="component" value="Unassembled WGS sequence"/>
</dbReference>
<sequence>MRQHHRKKRPSSYHGMAKEVRAPAETTAQQQRCRHRPQDGMAWWLSMSGWWPIGNERQTEE</sequence>
<evidence type="ECO:0000313" key="2">
    <source>
        <dbReference type="EMBL" id="KAF0930910.1"/>
    </source>
</evidence>
<feature type="compositionally biased region" description="Basic residues" evidence="1">
    <location>
        <begin position="1"/>
        <end position="11"/>
    </location>
</feature>
<proteinExistence type="predicted"/>
<accession>A0A6G1F1Z3</accession>